<organism evidence="2 3">
    <name type="scientific">Faecalicatena orotica</name>
    <dbReference type="NCBI Taxonomy" id="1544"/>
    <lineage>
        <taxon>Bacteria</taxon>
        <taxon>Bacillati</taxon>
        <taxon>Bacillota</taxon>
        <taxon>Clostridia</taxon>
        <taxon>Lachnospirales</taxon>
        <taxon>Lachnospiraceae</taxon>
        <taxon>Faecalicatena</taxon>
    </lineage>
</organism>
<evidence type="ECO:0000256" key="1">
    <source>
        <dbReference type="SAM" id="Phobius"/>
    </source>
</evidence>
<feature type="transmembrane region" description="Helical" evidence="1">
    <location>
        <begin position="127"/>
        <end position="154"/>
    </location>
</feature>
<keyword evidence="1" id="KW-0812">Transmembrane</keyword>
<dbReference type="Proteomes" id="UP000245845">
    <property type="component" value="Unassembled WGS sequence"/>
</dbReference>
<protein>
    <submittedName>
        <fullName evidence="2">Uncharacterized protein</fullName>
    </submittedName>
</protein>
<gene>
    <name evidence="2" type="ORF">A8806_11457</name>
</gene>
<sequence>MKNHRIKKKLEFDVPPYDVEAFEKTLLLAKKMEFGAETYRMTEIQSVLTQVKFIPLKVWIIKIIIAAFLNIGILSESRNGTGSFWTIMSIIIPLLCLAGTNEICSILQPNLKGLLMTARYSIRKVLLIRLMLFGIIDFLILAFSITSAFLLKLYFGGTDLLYVIALYNLMCGGCIYIINHTKEKDVIFICSAWGGALTIMNLVIKSIFDEVIIDKLNVLLLIIILLSIWKEASEIRNMLGGLQEDGISGQQFI</sequence>
<dbReference type="EMBL" id="QGDL01000014">
    <property type="protein sequence ID" value="PWJ23431.1"/>
    <property type="molecule type" value="Genomic_DNA"/>
</dbReference>
<comment type="caution">
    <text evidence="2">The sequence shown here is derived from an EMBL/GenBank/DDBJ whole genome shotgun (WGS) entry which is preliminary data.</text>
</comment>
<keyword evidence="1" id="KW-1133">Transmembrane helix</keyword>
<feature type="transmembrane region" description="Helical" evidence="1">
    <location>
        <begin position="85"/>
        <end position="107"/>
    </location>
</feature>
<dbReference type="OrthoDB" id="9793294at2"/>
<keyword evidence="1" id="KW-0472">Membrane</keyword>
<feature type="transmembrane region" description="Helical" evidence="1">
    <location>
        <begin position="186"/>
        <end position="204"/>
    </location>
</feature>
<reference evidence="2 3" key="1">
    <citation type="submission" date="2018-05" db="EMBL/GenBank/DDBJ databases">
        <title>The Hungate 1000. A catalogue of reference genomes from the rumen microbiome.</title>
        <authorList>
            <person name="Kelly W."/>
        </authorList>
    </citation>
    <scope>NUCLEOTIDE SEQUENCE [LARGE SCALE GENOMIC DNA]</scope>
    <source>
        <strain evidence="2 3">NLAE-zl-C242</strain>
    </source>
</reference>
<proteinExistence type="predicted"/>
<dbReference type="RefSeq" id="WP_109732953.1">
    <property type="nucleotide sequence ID" value="NZ_BAAACK010000015.1"/>
</dbReference>
<accession>A0A2Y9BI65</accession>
<feature type="transmembrane region" description="Helical" evidence="1">
    <location>
        <begin position="210"/>
        <end position="229"/>
    </location>
</feature>
<keyword evidence="3" id="KW-1185">Reference proteome</keyword>
<evidence type="ECO:0000313" key="3">
    <source>
        <dbReference type="Proteomes" id="UP000245845"/>
    </source>
</evidence>
<feature type="transmembrane region" description="Helical" evidence="1">
    <location>
        <begin position="54"/>
        <end position="73"/>
    </location>
</feature>
<feature type="transmembrane region" description="Helical" evidence="1">
    <location>
        <begin position="160"/>
        <end position="179"/>
    </location>
</feature>
<dbReference type="AlphaFoldDB" id="A0A2Y9BI65"/>
<evidence type="ECO:0000313" key="2">
    <source>
        <dbReference type="EMBL" id="PWJ23431.1"/>
    </source>
</evidence>
<name>A0A2Y9BI65_9FIRM</name>